<dbReference type="AlphaFoldDB" id="A0A8H6RRL7"/>
<dbReference type="PANTHER" id="PTHR10030:SF37">
    <property type="entry name" value="ALPHA-L-FUCOSIDASE-RELATED"/>
    <property type="match status" value="1"/>
</dbReference>
<evidence type="ECO:0000313" key="10">
    <source>
        <dbReference type="EMBL" id="KAF7196224.1"/>
    </source>
</evidence>
<dbReference type="EMBL" id="JABCIY010000027">
    <property type="protein sequence ID" value="KAF7196224.1"/>
    <property type="molecule type" value="Genomic_DNA"/>
</dbReference>
<evidence type="ECO:0000256" key="6">
    <source>
        <dbReference type="ARBA" id="ARBA00023295"/>
    </source>
</evidence>
<reference evidence="10" key="1">
    <citation type="submission" date="2020-04" db="EMBL/GenBank/DDBJ databases">
        <title>Draft genome resource of the tomato pathogen Pseudocercospora fuligena.</title>
        <authorList>
            <person name="Zaccaron A."/>
        </authorList>
    </citation>
    <scope>NUCLEOTIDE SEQUENCE</scope>
    <source>
        <strain evidence="10">PF001</strain>
    </source>
</reference>
<comment type="similarity">
    <text evidence="2">Belongs to the glycosyl hydrolase 29 family.</text>
</comment>
<dbReference type="InterPro" id="IPR017853">
    <property type="entry name" value="GH"/>
</dbReference>
<dbReference type="GO" id="GO:0006004">
    <property type="term" value="P:fucose metabolic process"/>
    <property type="evidence" value="ECO:0007669"/>
    <property type="project" value="InterPro"/>
</dbReference>
<evidence type="ECO:0000313" key="11">
    <source>
        <dbReference type="Proteomes" id="UP000660729"/>
    </source>
</evidence>
<dbReference type="GO" id="GO:0016139">
    <property type="term" value="P:glycoside catabolic process"/>
    <property type="evidence" value="ECO:0007669"/>
    <property type="project" value="TreeGrafter"/>
</dbReference>
<feature type="region of interest" description="Disordered" evidence="7">
    <location>
        <begin position="812"/>
        <end position="837"/>
    </location>
</feature>
<feature type="chain" id="PRO_5034654256" description="alpha-L-fucosidase" evidence="8">
    <location>
        <begin position="17"/>
        <end position="862"/>
    </location>
</feature>
<accession>A0A8H6RRL7</accession>
<dbReference type="PANTHER" id="PTHR10030">
    <property type="entry name" value="ALPHA-L-FUCOSIDASE"/>
    <property type="match status" value="1"/>
</dbReference>
<name>A0A8H6RRL7_9PEZI</name>
<evidence type="ECO:0000256" key="5">
    <source>
        <dbReference type="ARBA" id="ARBA00022801"/>
    </source>
</evidence>
<comment type="function">
    <text evidence="1">Alpha-L-fucosidase is responsible for hydrolyzing the alpha-1,6-linked fucose joined to the reducing-end N-acetylglucosamine of the carbohydrate moieties of glycoproteins.</text>
</comment>
<evidence type="ECO:0000256" key="7">
    <source>
        <dbReference type="SAM" id="MobiDB-lite"/>
    </source>
</evidence>
<evidence type="ECO:0000256" key="4">
    <source>
        <dbReference type="ARBA" id="ARBA00022729"/>
    </source>
</evidence>
<evidence type="ECO:0000256" key="2">
    <source>
        <dbReference type="ARBA" id="ARBA00007951"/>
    </source>
</evidence>
<gene>
    <name evidence="10" type="ORF">HII31_02291</name>
</gene>
<dbReference type="GO" id="GO:0004560">
    <property type="term" value="F:alpha-L-fucosidase activity"/>
    <property type="evidence" value="ECO:0007669"/>
    <property type="project" value="UniProtKB-EC"/>
</dbReference>
<dbReference type="InterPro" id="IPR016286">
    <property type="entry name" value="FUC_metazoa-typ"/>
</dbReference>
<dbReference type="Gene3D" id="3.20.20.80">
    <property type="entry name" value="Glycosidases"/>
    <property type="match status" value="1"/>
</dbReference>
<keyword evidence="6" id="KW-0326">Glycosidase</keyword>
<dbReference type="OrthoDB" id="6039950at2759"/>
<feature type="signal peptide" evidence="8">
    <location>
        <begin position="1"/>
        <end position="16"/>
    </location>
</feature>
<evidence type="ECO:0000259" key="9">
    <source>
        <dbReference type="Pfam" id="PF01120"/>
    </source>
</evidence>
<dbReference type="SUPFAM" id="SSF51445">
    <property type="entry name" value="(Trans)glycosidases"/>
    <property type="match status" value="1"/>
</dbReference>
<dbReference type="SMART" id="SM00812">
    <property type="entry name" value="Alpha_L_fucos"/>
    <property type="match status" value="1"/>
</dbReference>
<dbReference type="Pfam" id="PF01120">
    <property type="entry name" value="Alpha_L_fucos"/>
    <property type="match status" value="1"/>
</dbReference>
<dbReference type="EC" id="3.2.1.51" evidence="3"/>
<evidence type="ECO:0000256" key="3">
    <source>
        <dbReference type="ARBA" id="ARBA00012662"/>
    </source>
</evidence>
<sequence length="862" mass="94439">MLRSTLWSGLLGLAFAQNSLETLVINPKYDVEAAAGSAESLPIDISGMVNNRAFAMSPGDADFDGIHSGYPAQFVPASNFTYSGVDFIFPQYKESGDDNMLAQGQVITPPKGRYFSIYMLAAAETAIATGYVNVTYTDNTTHSSPILIDPFWAWPNPYGGDIIFPYYLTNSSIDRNVSMIYHSINWLDASKELASIQLPNVTKGANTGPLGAEQDTRLHIFAVSLVPAKPSGISLEIQRARSTQTWIEGTNKTQIVQVKVNNVGTEWVLAKHGVKVTVDSPGLTTVVPGVINRLRPGDQATVNVGVVNTEGTAEGSSGEATAMVTGTGVNASVAFNATFGIGDFEPTYDSIYNHEPAPWFMNGKYGIFIHWGVYAVPGWGDVGDKEQYAEWYWYWYNLGPNTTRGNGDFYRYNLEHYGPNHEYDDFIQNFTADAWDPKEWVDLFADAGAQYFTQVSKHHDGYALFDIPANVTKRTSVAQFPHRNLLQELFDAADQYQPHLHKTTYYSPPEWFHPDYKPLGFGMWPGGNATNPYTNETLPYTGYVPVDDYVEDLILPEMRVLAEMGTEMMWCDIGIGSGPEADQLAGAKFAAGYFNDNAAKGKQVLINNRCGIPGDFDTPEYARYESVQIRKWESSLGMDPFSYGYNRATPDDKYLKPRDIVASLIDIVSKNGNFLLDVGPTANGTIVKIEQDNLRAAGKWIKSHGEAIFNTTYWFVTPEEGDTIRYTQNGNAFYISTLYAPNDTLILDSPVPYVDGDEVTVVGGTMAGTVVPSQLLSNGSLQLTVSEEIKNADMYAWVFKISFGGVEDGTTGGNASMTGSGGNATTTGMSPAQQTTSGSAKWAPEWVNLGALLLLGAMFCML</sequence>
<dbReference type="PRINTS" id="PR00741">
    <property type="entry name" value="GLHYDRLASE29"/>
</dbReference>
<organism evidence="10 11">
    <name type="scientific">Pseudocercospora fuligena</name>
    <dbReference type="NCBI Taxonomy" id="685502"/>
    <lineage>
        <taxon>Eukaryota</taxon>
        <taxon>Fungi</taxon>
        <taxon>Dikarya</taxon>
        <taxon>Ascomycota</taxon>
        <taxon>Pezizomycotina</taxon>
        <taxon>Dothideomycetes</taxon>
        <taxon>Dothideomycetidae</taxon>
        <taxon>Mycosphaerellales</taxon>
        <taxon>Mycosphaerellaceae</taxon>
        <taxon>Pseudocercospora</taxon>
    </lineage>
</organism>
<keyword evidence="11" id="KW-1185">Reference proteome</keyword>
<keyword evidence="4 8" id="KW-0732">Signal</keyword>
<keyword evidence="5" id="KW-0378">Hydrolase</keyword>
<dbReference type="Proteomes" id="UP000660729">
    <property type="component" value="Unassembled WGS sequence"/>
</dbReference>
<feature type="domain" description="Glycoside hydrolase family 29 N-terminal" evidence="9">
    <location>
        <begin position="343"/>
        <end position="706"/>
    </location>
</feature>
<evidence type="ECO:0000256" key="1">
    <source>
        <dbReference type="ARBA" id="ARBA00004071"/>
    </source>
</evidence>
<dbReference type="InterPro" id="IPR057739">
    <property type="entry name" value="Glyco_hydro_29_N"/>
</dbReference>
<proteinExistence type="inferred from homology"/>
<comment type="caution">
    <text evidence="10">The sequence shown here is derived from an EMBL/GenBank/DDBJ whole genome shotgun (WGS) entry which is preliminary data.</text>
</comment>
<feature type="compositionally biased region" description="Polar residues" evidence="7">
    <location>
        <begin position="813"/>
        <end position="837"/>
    </location>
</feature>
<evidence type="ECO:0000256" key="8">
    <source>
        <dbReference type="SAM" id="SignalP"/>
    </source>
</evidence>
<protein>
    <recommendedName>
        <fullName evidence="3">alpha-L-fucosidase</fullName>
        <ecNumber evidence="3">3.2.1.51</ecNumber>
    </recommendedName>
</protein>
<dbReference type="InterPro" id="IPR000933">
    <property type="entry name" value="Glyco_hydro_29"/>
</dbReference>